<dbReference type="InterPro" id="IPR001466">
    <property type="entry name" value="Beta-lactam-related"/>
</dbReference>
<proteinExistence type="predicted"/>
<evidence type="ECO:0000313" key="3">
    <source>
        <dbReference type="EMBL" id="ANP74687.1"/>
    </source>
</evidence>
<feature type="domain" description="Beta-lactamase-related" evidence="2">
    <location>
        <begin position="120"/>
        <end position="431"/>
    </location>
</feature>
<dbReference type="AlphaFoldDB" id="A0A1B1BQ41"/>
<reference evidence="3 4" key="1">
    <citation type="submission" date="2016-06" db="EMBL/GenBank/DDBJ databases">
        <title>Genome sequencing of Cryobacterium arcticum PAMC 27867.</title>
        <authorList>
            <person name="Lee J."/>
            <person name="Kim O.-S."/>
        </authorList>
    </citation>
    <scope>NUCLEOTIDE SEQUENCE [LARGE SCALE GENOMIC DNA]</scope>
    <source>
        <strain evidence="3 4">PAMC 27867</strain>
    </source>
</reference>
<accession>A0A1B1BQ41</accession>
<dbReference type="PANTHER" id="PTHR46825">
    <property type="entry name" value="D-ALANYL-D-ALANINE-CARBOXYPEPTIDASE/ENDOPEPTIDASE AMPH"/>
    <property type="match status" value="1"/>
</dbReference>
<dbReference type="Gene3D" id="3.40.710.10">
    <property type="entry name" value="DD-peptidase/beta-lactamase superfamily"/>
    <property type="match status" value="1"/>
</dbReference>
<dbReference type="InterPro" id="IPR012338">
    <property type="entry name" value="Beta-lactam/transpept-like"/>
</dbReference>
<dbReference type="EMBL" id="CP016282">
    <property type="protein sequence ID" value="ANP74687.1"/>
    <property type="molecule type" value="Genomic_DNA"/>
</dbReference>
<dbReference type="PANTHER" id="PTHR46825:SF7">
    <property type="entry name" value="D-ALANYL-D-ALANINE CARBOXYPEPTIDASE"/>
    <property type="match status" value="1"/>
</dbReference>
<dbReference type="Pfam" id="PF00144">
    <property type="entry name" value="Beta-lactamase"/>
    <property type="match status" value="1"/>
</dbReference>
<dbReference type="STRING" id="670052.PA27867_3772"/>
<dbReference type="SUPFAM" id="SSF56601">
    <property type="entry name" value="beta-lactamase/transpeptidase-like"/>
    <property type="match status" value="1"/>
</dbReference>
<name>A0A1B1BQ41_9MICO</name>
<dbReference type="KEGG" id="cart:PA27867_3772"/>
<evidence type="ECO:0000313" key="4">
    <source>
        <dbReference type="Proteomes" id="UP000092582"/>
    </source>
</evidence>
<evidence type="ECO:0000256" key="1">
    <source>
        <dbReference type="SAM" id="MobiDB-lite"/>
    </source>
</evidence>
<feature type="region of interest" description="Disordered" evidence="1">
    <location>
        <begin position="1"/>
        <end position="49"/>
    </location>
</feature>
<evidence type="ECO:0000259" key="2">
    <source>
        <dbReference type="Pfam" id="PF00144"/>
    </source>
</evidence>
<dbReference type="InterPro" id="IPR050491">
    <property type="entry name" value="AmpC-like"/>
</dbReference>
<keyword evidence="4" id="KW-1185">Reference proteome</keyword>
<sequence length="487" mass="49869">MHSIAPPRARQQGGDDPRMRPATVGSTLGTLPGMGPLPTPPHARTHARARRRWRTAAALGLASLALALNGCADARSPIPIGPEQASGTLAPATTASLDEALAEGLRLAGASGAIAGVWLPGVGRWLASPGRIGTQLEAGTGRPTGGAAVNAGMQFRIGTLTAAMTCTVLLRLVDEGRVGLDDPVSTYLTRPPGLDGITLRQLCQHTSGLGQPALDPQFIANPTRQWAPMELISGGMGSVRAGQPGRDWNRSDVGIQLLGQALQAATGEQWADLYRRYIFDPLGLDTTAYPGPGELEPALDHPHGWAAAAGPGGSPDCTTMQDVTQLSPSMTGVAGGVVSTLEDLRTWSVALATGSLLEPDTVGEQWKTVAEDGASRWRRQGLGAEQVGPLRGGAGMIPGFLSATLTDPVSGLVVVVSVNNSSGGEEFILALARWLAVLAADAQAEGPQAGGTTTAVTLPWTAREAETDVRAAAVCPAGAADQAAPAG</sequence>
<protein>
    <recommendedName>
        <fullName evidence="2">Beta-lactamase-related domain-containing protein</fullName>
    </recommendedName>
</protein>
<dbReference type="Proteomes" id="UP000092582">
    <property type="component" value="Chromosome 1"/>
</dbReference>
<dbReference type="OrthoDB" id="3174977at2"/>
<organism evidence="3 4">
    <name type="scientific">Cryobacterium arcticum</name>
    <dbReference type="NCBI Taxonomy" id="670052"/>
    <lineage>
        <taxon>Bacteria</taxon>
        <taxon>Bacillati</taxon>
        <taxon>Actinomycetota</taxon>
        <taxon>Actinomycetes</taxon>
        <taxon>Micrococcales</taxon>
        <taxon>Microbacteriaceae</taxon>
        <taxon>Cryobacterium</taxon>
    </lineage>
</organism>
<gene>
    <name evidence="3" type="ORF">PA27867_3772</name>
</gene>